<evidence type="ECO:0000313" key="2">
    <source>
        <dbReference type="Proteomes" id="UP001054837"/>
    </source>
</evidence>
<accession>A0AAV4PPA1</accession>
<dbReference type="AlphaFoldDB" id="A0AAV4PPA1"/>
<protein>
    <submittedName>
        <fullName evidence="1">Uncharacterized protein</fullName>
    </submittedName>
</protein>
<evidence type="ECO:0000313" key="1">
    <source>
        <dbReference type="EMBL" id="GIX98153.1"/>
    </source>
</evidence>
<gene>
    <name evidence="1" type="ORF">CDAR_396581</name>
</gene>
<proteinExistence type="predicted"/>
<comment type="caution">
    <text evidence="1">The sequence shown here is derived from an EMBL/GenBank/DDBJ whole genome shotgun (WGS) entry which is preliminary data.</text>
</comment>
<sequence length="89" mass="9963">MVPLCRRWWALVFTRAEKLRACERNLGFALEKRGFGESLWCASIPDHPVMKTPHSSADTPTALLQRGADPANYPPGRQTRLEIKAGPAF</sequence>
<dbReference type="Proteomes" id="UP001054837">
    <property type="component" value="Unassembled WGS sequence"/>
</dbReference>
<organism evidence="1 2">
    <name type="scientific">Caerostris darwini</name>
    <dbReference type="NCBI Taxonomy" id="1538125"/>
    <lineage>
        <taxon>Eukaryota</taxon>
        <taxon>Metazoa</taxon>
        <taxon>Ecdysozoa</taxon>
        <taxon>Arthropoda</taxon>
        <taxon>Chelicerata</taxon>
        <taxon>Arachnida</taxon>
        <taxon>Araneae</taxon>
        <taxon>Araneomorphae</taxon>
        <taxon>Entelegynae</taxon>
        <taxon>Araneoidea</taxon>
        <taxon>Araneidae</taxon>
        <taxon>Caerostris</taxon>
    </lineage>
</organism>
<name>A0AAV4PPA1_9ARAC</name>
<keyword evidence="2" id="KW-1185">Reference proteome</keyword>
<dbReference type="EMBL" id="BPLQ01003121">
    <property type="protein sequence ID" value="GIX98153.1"/>
    <property type="molecule type" value="Genomic_DNA"/>
</dbReference>
<reference evidence="1 2" key="1">
    <citation type="submission" date="2021-06" db="EMBL/GenBank/DDBJ databases">
        <title>Caerostris darwini draft genome.</title>
        <authorList>
            <person name="Kono N."/>
            <person name="Arakawa K."/>
        </authorList>
    </citation>
    <scope>NUCLEOTIDE SEQUENCE [LARGE SCALE GENOMIC DNA]</scope>
</reference>